<accession>A0A1M5UUK3</accession>
<dbReference type="AlphaFoldDB" id="A0A1M5UUK3"/>
<organism evidence="1 2">
    <name type="scientific">Clostridium grantii DSM 8605</name>
    <dbReference type="NCBI Taxonomy" id="1121316"/>
    <lineage>
        <taxon>Bacteria</taxon>
        <taxon>Bacillati</taxon>
        <taxon>Bacillota</taxon>
        <taxon>Clostridia</taxon>
        <taxon>Eubacteriales</taxon>
        <taxon>Clostridiaceae</taxon>
        <taxon>Clostridium</taxon>
    </lineage>
</organism>
<dbReference type="RefSeq" id="WP_073338206.1">
    <property type="nucleotide sequence ID" value="NZ_FQXM01000009.1"/>
</dbReference>
<dbReference type="Proteomes" id="UP000184447">
    <property type="component" value="Unassembled WGS sequence"/>
</dbReference>
<proteinExistence type="predicted"/>
<reference evidence="1 2" key="1">
    <citation type="submission" date="2016-11" db="EMBL/GenBank/DDBJ databases">
        <authorList>
            <person name="Jaros S."/>
            <person name="Januszkiewicz K."/>
            <person name="Wedrychowicz H."/>
        </authorList>
    </citation>
    <scope>NUCLEOTIDE SEQUENCE [LARGE SCALE GENOMIC DNA]</scope>
    <source>
        <strain evidence="1 2">DSM 8605</strain>
    </source>
</reference>
<sequence>MSKKNPTNEKVYGPNKRGYLESKPKAVKSYSENDYVLLPDNITDSIVTNNIATSEFDYTYDGEDFMDEDLF</sequence>
<gene>
    <name evidence="1" type="ORF">SAMN02745207_01903</name>
</gene>
<dbReference type="STRING" id="1121316.SAMN02745207_01903"/>
<evidence type="ECO:0000313" key="1">
    <source>
        <dbReference type="EMBL" id="SHH66518.1"/>
    </source>
</evidence>
<keyword evidence="2" id="KW-1185">Reference proteome</keyword>
<dbReference type="OrthoDB" id="1911092at2"/>
<name>A0A1M5UUK3_9CLOT</name>
<evidence type="ECO:0000313" key="2">
    <source>
        <dbReference type="Proteomes" id="UP000184447"/>
    </source>
</evidence>
<protein>
    <submittedName>
        <fullName evidence="1">Uncharacterized protein</fullName>
    </submittedName>
</protein>
<dbReference type="EMBL" id="FQXM01000009">
    <property type="protein sequence ID" value="SHH66518.1"/>
    <property type="molecule type" value="Genomic_DNA"/>
</dbReference>